<dbReference type="InterPro" id="IPR002937">
    <property type="entry name" value="Amino_oxidase"/>
</dbReference>
<evidence type="ECO:0000313" key="8">
    <source>
        <dbReference type="Proteomes" id="UP000741013"/>
    </source>
</evidence>
<comment type="caution">
    <text evidence="7">The sequence shown here is derived from an EMBL/GenBank/DDBJ whole genome shotgun (WGS) entry which is preliminary data.</text>
</comment>
<organism evidence="7 8">
    <name type="scientific">Amycolatopsis magusensis</name>
    <dbReference type="NCBI Taxonomy" id="882444"/>
    <lineage>
        <taxon>Bacteria</taxon>
        <taxon>Bacillati</taxon>
        <taxon>Actinomycetota</taxon>
        <taxon>Actinomycetes</taxon>
        <taxon>Pseudonocardiales</taxon>
        <taxon>Pseudonocardiaceae</taxon>
        <taxon>Amycolatopsis</taxon>
    </lineage>
</organism>
<dbReference type="SUPFAM" id="SSF51905">
    <property type="entry name" value="FAD/NAD(P)-binding domain"/>
    <property type="match status" value="1"/>
</dbReference>
<evidence type="ECO:0000256" key="3">
    <source>
        <dbReference type="ARBA" id="ARBA00022827"/>
    </source>
</evidence>
<keyword evidence="5" id="KW-0520">NAD</keyword>
<keyword evidence="2" id="KW-0732">Signal</keyword>
<evidence type="ECO:0000256" key="5">
    <source>
        <dbReference type="ARBA" id="ARBA00023027"/>
    </source>
</evidence>
<reference evidence="7 8" key="1">
    <citation type="submission" date="2021-03" db="EMBL/GenBank/DDBJ databases">
        <title>Sequencing the genomes of 1000 actinobacteria strains.</title>
        <authorList>
            <person name="Klenk H.-P."/>
        </authorList>
    </citation>
    <scope>NUCLEOTIDE SEQUENCE [LARGE SCALE GENOMIC DNA]</scope>
    <source>
        <strain evidence="7 8">DSM 45510</strain>
    </source>
</reference>
<evidence type="ECO:0000256" key="1">
    <source>
        <dbReference type="ARBA" id="ARBA00022630"/>
    </source>
</evidence>
<name>A0ABS4PZP5_9PSEU</name>
<evidence type="ECO:0000313" key="7">
    <source>
        <dbReference type="EMBL" id="MBP2184904.1"/>
    </source>
</evidence>
<keyword evidence="8" id="KW-1185">Reference proteome</keyword>
<dbReference type="Pfam" id="PF01593">
    <property type="entry name" value="Amino_oxidase"/>
    <property type="match status" value="1"/>
</dbReference>
<gene>
    <name evidence="7" type="ORF">JOM49_006430</name>
</gene>
<dbReference type="EMBL" id="JAGGMS010000001">
    <property type="protein sequence ID" value="MBP2184904.1"/>
    <property type="molecule type" value="Genomic_DNA"/>
</dbReference>
<dbReference type="InterPro" id="IPR052206">
    <property type="entry name" value="Retinol_saturase"/>
</dbReference>
<protein>
    <submittedName>
        <fullName evidence="7">Phytoene dehydrogenase-like protein</fullName>
    </submittedName>
</protein>
<evidence type="ECO:0000256" key="4">
    <source>
        <dbReference type="ARBA" id="ARBA00022857"/>
    </source>
</evidence>
<sequence>MSTATGGTAGDWDAIVVGSGIGGLVCAGYLVAAGRRVLVLEQHDVAGGNSHVFRRRRAYEFDVGVHYLGDCGPGGLLPSILGGLGLGERVRFHPMDPDGFDRIVLPSVTVDVPVGWPRYLDRLRQALPAEAEGLTRYIEICEAVARTCRTNATSAPGGKLPAVMLRWSRRTLTQLFDHCGLSARARTVLAAQSGNYGSAPASTLVVAHTMMIDDYLRGAYYPEGGGQTVAAALVELLESHGGTLLTKTRVGRVLVEHGRVAGVELTDGTEFRAPVVVSNADYRRTVLELCGGNENLPDAVVDRARDARMRLPTAVCYVALDRELPEQPNSNIWYWPNEDVEGAYARVEAGDLDELPFAFLSFASIKDPVPGSCCPPGHTNFQIMTACPPGYRHWGLDEGPARGARYRRDEAYLAAKNRLTDQMLDLAEAAIGPFREHLVHLETSTPVTQERYTLSTGGSAYGLQSWGRTGQRPDVRTGIEGLFLTGQNIHHGGGIVGVATSGAACASAILDRAVLPEVCRGAIYGNPELLPDRGADWDPLRVSRGAKRRDARGLAKLDHVAPAGS</sequence>
<dbReference type="PANTHER" id="PTHR46091">
    <property type="entry name" value="BLR7054 PROTEIN"/>
    <property type="match status" value="1"/>
</dbReference>
<dbReference type="InterPro" id="IPR036188">
    <property type="entry name" value="FAD/NAD-bd_sf"/>
</dbReference>
<proteinExistence type="predicted"/>
<keyword evidence="3" id="KW-0274">FAD</keyword>
<accession>A0ABS4PZP5</accession>
<feature type="domain" description="Amine oxidase" evidence="6">
    <location>
        <begin position="21"/>
        <end position="282"/>
    </location>
</feature>
<evidence type="ECO:0000256" key="2">
    <source>
        <dbReference type="ARBA" id="ARBA00022729"/>
    </source>
</evidence>
<dbReference type="PANTHER" id="PTHR46091:SF3">
    <property type="entry name" value="AMINE OXIDASE DOMAIN-CONTAINING PROTEIN"/>
    <property type="match status" value="1"/>
</dbReference>
<evidence type="ECO:0000259" key="6">
    <source>
        <dbReference type="Pfam" id="PF01593"/>
    </source>
</evidence>
<dbReference type="Gene3D" id="3.50.50.60">
    <property type="entry name" value="FAD/NAD(P)-binding domain"/>
    <property type="match status" value="2"/>
</dbReference>
<dbReference type="Proteomes" id="UP000741013">
    <property type="component" value="Unassembled WGS sequence"/>
</dbReference>
<keyword evidence="1" id="KW-0285">Flavoprotein</keyword>
<dbReference type="RefSeq" id="WP_209667859.1">
    <property type="nucleotide sequence ID" value="NZ_JAGGMS010000001.1"/>
</dbReference>
<keyword evidence="4" id="KW-0521">NADP</keyword>